<keyword evidence="1" id="KW-0175">Coiled coil</keyword>
<dbReference type="InterPro" id="IPR009449">
    <property type="entry name" value="Sec2_N"/>
</dbReference>
<feature type="domain" description="GDP/GTP exchange factor Sec2 N-terminal" evidence="2">
    <location>
        <begin position="95"/>
        <end position="226"/>
    </location>
</feature>
<dbReference type="STRING" id="35722.A0A0B7NMI0"/>
<name>A0A0B7NMI0_9FUNG</name>
<sequence>MTDNIINKIEMEPQLLIQQQKEQPKLKQPQTQLEGINSIYNELGTLIRSKSTNDVRSLSSISSSSSNATSQSLSCTYEMQIEKQRLKERTHSLAAQLDEKKSLLKSYHKEFNTINAQYLRRKQQNVTTSSRIEDLKQDILFLKTKHEDEIAHSIEIEQSKIGVETELHDLSQKLFEEANALVLEEKKEKLILQQGHDQVKLELESINTELNMVQGELQTLREAIANQPEETTRTKSTHDDYTLRAKLDIAALHGIPQPLQINRETQRDTLLLQEFDTFIKSLKLTSFTRLNSLPFMKHCIRSDIAPCLKRMYTGICRYKEEFTFNQKQTKTSNMETLITVKRAITIVIMLLYLWERNERRNGNCRDRISSVISFYSWLRQLKVQDNKMDLNEAYEEFTRLRLQMLLSRMGALSCLLNHLQND</sequence>
<reference evidence="3 4" key="1">
    <citation type="submission" date="2014-09" db="EMBL/GenBank/DDBJ databases">
        <authorList>
            <person name="Ellenberger Sabrina"/>
        </authorList>
    </citation>
    <scope>NUCLEOTIDE SEQUENCE [LARGE SCALE GENOMIC DNA]</scope>
    <source>
        <strain evidence="3 4">CBS 412.66</strain>
    </source>
</reference>
<dbReference type="AlphaFoldDB" id="A0A0B7NMI0"/>
<dbReference type="SUPFAM" id="SSF144284">
    <property type="entry name" value="Sec2 N-terminal region"/>
    <property type="match status" value="1"/>
</dbReference>
<dbReference type="PANTHER" id="PTHR14430">
    <property type="entry name" value="RABIN3-RELATED"/>
    <property type="match status" value="1"/>
</dbReference>
<evidence type="ECO:0000259" key="2">
    <source>
        <dbReference type="Pfam" id="PF06428"/>
    </source>
</evidence>
<dbReference type="OrthoDB" id="5560525at2759"/>
<evidence type="ECO:0000256" key="1">
    <source>
        <dbReference type="ARBA" id="ARBA00023054"/>
    </source>
</evidence>
<dbReference type="Proteomes" id="UP000054107">
    <property type="component" value="Unassembled WGS sequence"/>
</dbReference>
<dbReference type="GO" id="GO:0006887">
    <property type="term" value="P:exocytosis"/>
    <property type="evidence" value="ECO:0007669"/>
    <property type="project" value="TreeGrafter"/>
</dbReference>
<evidence type="ECO:0000313" key="3">
    <source>
        <dbReference type="EMBL" id="CEP16755.1"/>
    </source>
</evidence>
<accession>A0A0B7NMI0</accession>
<gene>
    <name evidence="3" type="primary">PARPA_11030.1 scaffold 42168</name>
</gene>
<dbReference type="PANTHER" id="PTHR14430:SF0">
    <property type="entry name" value="SEC2P DOMAIN-CONTAINING PROTEIN"/>
    <property type="match status" value="1"/>
</dbReference>
<dbReference type="Pfam" id="PF06428">
    <property type="entry name" value="Sec2p"/>
    <property type="match status" value="1"/>
</dbReference>
<organism evidence="3 4">
    <name type="scientific">Parasitella parasitica</name>
    <dbReference type="NCBI Taxonomy" id="35722"/>
    <lineage>
        <taxon>Eukaryota</taxon>
        <taxon>Fungi</taxon>
        <taxon>Fungi incertae sedis</taxon>
        <taxon>Mucoromycota</taxon>
        <taxon>Mucoromycotina</taxon>
        <taxon>Mucoromycetes</taxon>
        <taxon>Mucorales</taxon>
        <taxon>Mucorineae</taxon>
        <taxon>Mucoraceae</taxon>
        <taxon>Parasitella</taxon>
    </lineage>
</organism>
<dbReference type="InterPro" id="IPR040351">
    <property type="entry name" value="RAB3IL/RAB3IP/Sec2"/>
</dbReference>
<keyword evidence="4" id="KW-1185">Reference proteome</keyword>
<protein>
    <recommendedName>
        <fullName evidence="2">GDP/GTP exchange factor Sec2 N-terminal domain-containing protein</fullName>
    </recommendedName>
</protein>
<evidence type="ECO:0000313" key="4">
    <source>
        <dbReference type="Proteomes" id="UP000054107"/>
    </source>
</evidence>
<dbReference type="CDD" id="cd21044">
    <property type="entry name" value="Rab11BD_RAB3IP_like"/>
    <property type="match status" value="1"/>
</dbReference>
<dbReference type="Gene3D" id="6.10.140.910">
    <property type="match status" value="1"/>
</dbReference>
<proteinExistence type="predicted"/>
<dbReference type="EMBL" id="LN733262">
    <property type="protein sequence ID" value="CEP16755.1"/>
    <property type="molecule type" value="Genomic_DNA"/>
</dbReference>
<dbReference type="GO" id="GO:0051286">
    <property type="term" value="C:cell tip"/>
    <property type="evidence" value="ECO:0007669"/>
    <property type="project" value="TreeGrafter"/>
</dbReference>
<dbReference type="GO" id="GO:0005085">
    <property type="term" value="F:guanyl-nucleotide exchange factor activity"/>
    <property type="evidence" value="ECO:0007669"/>
    <property type="project" value="InterPro"/>
</dbReference>
<dbReference type="GO" id="GO:0070319">
    <property type="term" value="C:Golgi to plasma membrane transport vesicle"/>
    <property type="evidence" value="ECO:0007669"/>
    <property type="project" value="TreeGrafter"/>
</dbReference>